<dbReference type="SUPFAM" id="SSF109854">
    <property type="entry name" value="DinB/YfiT-like putative metalloenzymes"/>
    <property type="match status" value="1"/>
</dbReference>
<sequence length="228" mass="24876">MMDITPITPHSSTKCAGSGASRATGLVNPGAPRATPPRLRRVRHAGSRRARRGHILRVVERCDECLFVYSEVPGEALPALLRGLGGRFTAALGEVPDVRRRPAPGVWSPLEYTCHVRDVLRVQGERLALALRVEEPTFVPMGRDERALTERYNDQEPATVLAELGTAAQELAARFAGLGPAQLARTGVYPWPERQVRTLLWLGQHTVHEGEHHLLDIRRGGGAAATDG</sequence>
<evidence type="ECO:0000313" key="4">
    <source>
        <dbReference type="Proteomes" id="UP000280698"/>
    </source>
</evidence>
<comment type="caution">
    <text evidence="3">The sequence shown here is derived from an EMBL/GenBank/DDBJ whole genome shotgun (WGS) entry which is preliminary data.</text>
</comment>
<reference evidence="3 4" key="1">
    <citation type="submission" date="2018-11" db="EMBL/GenBank/DDBJ databases">
        <title>Micromonospora sp. PPF5-17, a new actinomycetes isolated from a hot spring soil.</title>
        <authorList>
            <person name="Thawai C."/>
        </authorList>
    </citation>
    <scope>NUCLEOTIDE SEQUENCE [LARGE SCALE GENOMIC DNA]</scope>
    <source>
        <strain evidence="3 4">PPF5-17</strain>
    </source>
</reference>
<protein>
    <submittedName>
        <fullName evidence="3">DinB family protein</fullName>
    </submittedName>
</protein>
<proteinExistence type="predicted"/>
<accession>A0ABX9WHV7</accession>
<evidence type="ECO:0000256" key="1">
    <source>
        <dbReference type="SAM" id="MobiDB-lite"/>
    </source>
</evidence>
<dbReference type="Gene3D" id="1.20.120.450">
    <property type="entry name" value="dinb family like domain"/>
    <property type="match status" value="1"/>
</dbReference>
<feature type="domain" description="DinB-like" evidence="2">
    <location>
        <begin position="89"/>
        <end position="216"/>
    </location>
</feature>
<organism evidence="3 4">
    <name type="scientific">Micromonospora solifontis</name>
    <dbReference type="NCBI Taxonomy" id="2487138"/>
    <lineage>
        <taxon>Bacteria</taxon>
        <taxon>Bacillati</taxon>
        <taxon>Actinomycetota</taxon>
        <taxon>Actinomycetes</taxon>
        <taxon>Micromonosporales</taxon>
        <taxon>Micromonosporaceae</taxon>
        <taxon>Micromonospora</taxon>
    </lineage>
</organism>
<dbReference type="Pfam" id="PF12867">
    <property type="entry name" value="DinB_2"/>
    <property type="match status" value="1"/>
</dbReference>
<dbReference type="EMBL" id="RJLN01000018">
    <property type="protein sequence ID" value="RNL99675.1"/>
    <property type="molecule type" value="Genomic_DNA"/>
</dbReference>
<evidence type="ECO:0000259" key="2">
    <source>
        <dbReference type="Pfam" id="PF12867"/>
    </source>
</evidence>
<evidence type="ECO:0000313" key="3">
    <source>
        <dbReference type="EMBL" id="RNL99675.1"/>
    </source>
</evidence>
<feature type="region of interest" description="Disordered" evidence="1">
    <location>
        <begin position="1"/>
        <end position="46"/>
    </location>
</feature>
<gene>
    <name evidence="3" type="ORF">EFE23_08835</name>
</gene>
<keyword evidence="4" id="KW-1185">Reference proteome</keyword>
<dbReference type="InterPro" id="IPR034660">
    <property type="entry name" value="DinB/YfiT-like"/>
</dbReference>
<name>A0ABX9WHV7_9ACTN</name>
<dbReference type="Proteomes" id="UP000280698">
    <property type="component" value="Unassembled WGS sequence"/>
</dbReference>
<dbReference type="InterPro" id="IPR024775">
    <property type="entry name" value="DinB-like"/>
</dbReference>